<accession>A0ABC8J021</accession>
<evidence type="ECO:0000256" key="2">
    <source>
        <dbReference type="ARBA" id="ARBA00022525"/>
    </source>
</evidence>
<dbReference type="EMBL" id="CAKOAT010067377">
    <property type="protein sequence ID" value="CAH8307554.1"/>
    <property type="molecule type" value="Genomic_DNA"/>
</dbReference>
<dbReference type="Pfam" id="PF00537">
    <property type="entry name" value="Toxin_3"/>
    <property type="match status" value="1"/>
</dbReference>
<dbReference type="AlphaFoldDB" id="A0ABC8J021"/>
<dbReference type="Gene3D" id="3.30.30.10">
    <property type="entry name" value="Knottin, scorpion toxin-like"/>
    <property type="match status" value="1"/>
</dbReference>
<evidence type="ECO:0000256" key="1">
    <source>
        <dbReference type="ARBA" id="ARBA00004613"/>
    </source>
</evidence>
<keyword evidence="5" id="KW-1185">Reference proteome</keyword>
<comment type="subcellular location">
    <subcellularLocation>
        <location evidence="1">Secreted</location>
    </subcellularLocation>
</comment>
<dbReference type="Proteomes" id="UP001642260">
    <property type="component" value="Unassembled WGS sequence"/>
</dbReference>
<dbReference type="GO" id="GO:0005576">
    <property type="term" value="C:extracellular region"/>
    <property type="evidence" value="ECO:0007669"/>
    <property type="project" value="UniProtKB-SubCell"/>
</dbReference>
<evidence type="ECO:0000313" key="4">
    <source>
        <dbReference type="EMBL" id="CAH8307554.1"/>
    </source>
</evidence>
<keyword evidence="3" id="KW-0732">Signal</keyword>
<organism evidence="4 5">
    <name type="scientific">Eruca vesicaria subsp. sativa</name>
    <name type="common">Garden rocket</name>
    <name type="synonym">Eruca sativa</name>
    <dbReference type="NCBI Taxonomy" id="29727"/>
    <lineage>
        <taxon>Eukaryota</taxon>
        <taxon>Viridiplantae</taxon>
        <taxon>Streptophyta</taxon>
        <taxon>Embryophyta</taxon>
        <taxon>Tracheophyta</taxon>
        <taxon>Spermatophyta</taxon>
        <taxon>Magnoliopsida</taxon>
        <taxon>eudicotyledons</taxon>
        <taxon>Gunneridae</taxon>
        <taxon>Pentapetalae</taxon>
        <taxon>rosids</taxon>
        <taxon>malvids</taxon>
        <taxon>Brassicales</taxon>
        <taxon>Brassicaceae</taxon>
        <taxon>Brassiceae</taxon>
        <taxon>Eruca</taxon>
    </lineage>
</organism>
<proteinExistence type="predicted"/>
<dbReference type="InterPro" id="IPR002061">
    <property type="entry name" value="Scorpion_toxinL/defensin"/>
</dbReference>
<protein>
    <submittedName>
        <fullName evidence="4">Uncharacterized protein</fullName>
    </submittedName>
</protein>
<dbReference type="SUPFAM" id="SSF57095">
    <property type="entry name" value="Scorpion toxin-like"/>
    <property type="match status" value="1"/>
</dbReference>
<sequence>MAKAIKSLSLLIVLSIFLLLVSDMPTTEAQDERQCKKEYGGDVGFHFCDAQKYPTMCRQNCIKDKGAEDGECEMELGWWMCYCIFCDEYAPQPPTDDY</sequence>
<evidence type="ECO:0000313" key="5">
    <source>
        <dbReference type="Proteomes" id="UP001642260"/>
    </source>
</evidence>
<evidence type="ECO:0000256" key="3">
    <source>
        <dbReference type="SAM" id="SignalP"/>
    </source>
</evidence>
<gene>
    <name evidence="4" type="ORF">ERUC_LOCUS4965</name>
</gene>
<reference evidence="4 5" key="1">
    <citation type="submission" date="2022-03" db="EMBL/GenBank/DDBJ databases">
        <authorList>
            <person name="Macdonald S."/>
            <person name="Ahmed S."/>
            <person name="Newling K."/>
        </authorList>
    </citation>
    <scope>NUCLEOTIDE SEQUENCE [LARGE SCALE GENOMIC DNA]</scope>
</reference>
<feature type="chain" id="PRO_5044821621" evidence="3">
    <location>
        <begin position="30"/>
        <end position="98"/>
    </location>
</feature>
<comment type="caution">
    <text evidence="4">The sequence shown here is derived from an EMBL/GenBank/DDBJ whole genome shotgun (WGS) entry which is preliminary data.</text>
</comment>
<feature type="signal peptide" evidence="3">
    <location>
        <begin position="1"/>
        <end position="29"/>
    </location>
</feature>
<name>A0ABC8J021_ERUVS</name>
<keyword evidence="2" id="KW-0964">Secreted</keyword>
<dbReference type="InterPro" id="IPR036574">
    <property type="entry name" value="Scorpion_toxin-like_sf"/>
</dbReference>